<comment type="similarity">
    <text evidence="3">Belongs to the RNase Z family.</text>
</comment>
<evidence type="ECO:0000256" key="10">
    <source>
        <dbReference type="ARBA" id="ARBA00022833"/>
    </source>
</evidence>
<dbReference type="GO" id="GO:0046872">
    <property type="term" value="F:metal ion binding"/>
    <property type="evidence" value="ECO:0007669"/>
    <property type="project" value="UniProtKB-KW"/>
</dbReference>
<keyword evidence="5" id="KW-0819">tRNA processing</keyword>
<feature type="region of interest" description="Disordered" evidence="11">
    <location>
        <begin position="224"/>
        <end position="252"/>
    </location>
</feature>
<evidence type="ECO:0000256" key="6">
    <source>
        <dbReference type="ARBA" id="ARBA00022722"/>
    </source>
</evidence>
<evidence type="ECO:0000256" key="4">
    <source>
        <dbReference type="ARBA" id="ARBA00012477"/>
    </source>
</evidence>
<dbReference type="GO" id="GO:1990180">
    <property type="term" value="P:mitochondrial tRNA 3'-end processing"/>
    <property type="evidence" value="ECO:0007669"/>
    <property type="project" value="TreeGrafter"/>
</dbReference>
<evidence type="ECO:0000256" key="9">
    <source>
        <dbReference type="ARBA" id="ARBA00022801"/>
    </source>
</evidence>
<evidence type="ECO:0000256" key="8">
    <source>
        <dbReference type="ARBA" id="ARBA00022759"/>
    </source>
</evidence>
<evidence type="ECO:0000259" key="12">
    <source>
        <dbReference type="Pfam" id="PF00753"/>
    </source>
</evidence>
<feature type="domain" description="Metallo-beta-lactamase" evidence="12">
    <location>
        <begin position="576"/>
        <end position="640"/>
    </location>
</feature>
<dbReference type="PANTHER" id="PTHR12553:SF49">
    <property type="entry name" value="ZINC PHOSPHODIESTERASE ELAC PROTEIN 2"/>
    <property type="match status" value="1"/>
</dbReference>
<sequence>MQWTASVLSTVSADSEPALMISFDEAKYMFNAGENNVRALCHSQTNRKKVKAIFCTQLTTERAGGISGTLMTLADANKLNDLSLVGPRGLAHRLASARFFTYRQNINVIPVEVPPPSSEAPSPDHTPTPVFKDQLISAYAYSILPTPGNETSSENDTTLKRKRESSPDGPRKKSASNVASDPVDIIPTPQPASFDSPDFKTQDLSAEQAESWRRFIINNMFPGALGSKGKKPKAPPAEGVEGEPVHDDYRPRHSLPKAWYSQLPRPERSALNQALAYVVVGPSIRGKFDAAKAVALGVPRGPLRGVLSRGQSITFTVDDKVTGEDGETKVVPRTVTVQPEECVGPSSPRSTVIVLDVPSKQYIPNLLKALQNENDSVLSKLRSQKPEDKKEMLVQSIFHMVGKGVLDDPRYVEFMHDFGDNVQHIISSREYCPNPVTFTSAAANQLRLNKLDDAMFPLPQYRMEPHRKLSDIPNLPKHTYIMETNTVVPIHPAGKPAKSRQALEKDYFHPVLKRQKSDGSIPVDLSKESAQKFEEARQMVEEVKKSMEGVEKKPGDDVVVVPLGTGSAIPGQYRTVSSTLLQIPEWGNVLLDAGEGTYFQLARQFGEDGVDDVLRDTKCLFVSHAHADHLMGVAMLLRKRQQLDPPPQHPLYFVSNSNIHIAMRDHQLLEDLGIQETSHSDPMPDTGNGVIPILSEALHWKRPGVLAENGLWAVYDEYKDAWLDVDRSIKNAAALRQALGLSKIATVDMMHGTKCYGLVLWHRDGWSVAFSGDTEPTDNLVRAAKGVTLLIHEATMADDQADMARAKRHSTFGEAMDIGRRMCADKILLTHFSARHPKVPMKLLQPESLGSPRPEGAALPRKLPVVGLAFDQCSLRLGDMWKMQYYLPALEQNHMDMVAVDGEGDDEYIEKLRMSG</sequence>
<organism evidence="15 16">
    <name type="scientific">Ephemerocybe angulata</name>
    <dbReference type="NCBI Taxonomy" id="980116"/>
    <lineage>
        <taxon>Eukaryota</taxon>
        <taxon>Fungi</taxon>
        <taxon>Dikarya</taxon>
        <taxon>Basidiomycota</taxon>
        <taxon>Agaricomycotina</taxon>
        <taxon>Agaricomycetes</taxon>
        <taxon>Agaricomycetidae</taxon>
        <taxon>Agaricales</taxon>
        <taxon>Agaricineae</taxon>
        <taxon>Psathyrellaceae</taxon>
        <taxon>Ephemerocybe</taxon>
    </lineage>
</organism>
<dbReference type="InterPro" id="IPR001279">
    <property type="entry name" value="Metallo-B-lactamas"/>
</dbReference>
<evidence type="ECO:0000256" key="3">
    <source>
        <dbReference type="ARBA" id="ARBA00007823"/>
    </source>
</evidence>
<dbReference type="PANTHER" id="PTHR12553">
    <property type="entry name" value="ZINC PHOSPHODIESTERASE ELAC PROTEIN 2"/>
    <property type="match status" value="1"/>
</dbReference>
<evidence type="ECO:0000256" key="5">
    <source>
        <dbReference type="ARBA" id="ARBA00022694"/>
    </source>
</evidence>
<keyword evidence="8" id="KW-0255">Endonuclease</keyword>
<comment type="catalytic activity">
    <reaction evidence="1">
        <text>Endonucleolytic cleavage of RNA, removing extra 3' nucleotides from tRNA precursor, generating 3' termini of tRNAs. A 3'-hydroxy group is left at the tRNA terminus and a 5'-phosphoryl group is left at the trailer molecule.</text>
        <dbReference type="EC" id="3.1.26.11"/>
    </reaction>
</comment>
<dbReference type="AlphaFoldDB" id="A0A8H5B886"/>
<evidence type="ECO:0000256" key="11">
    <source>
        <dbReference type="SAM" id="MobiDB-lite"/>
    </source>
</evidence>
<dbReference type="GO" id="GO:0005739">
    <property type="term" value="C:mitochondrion"/>
    <property type="evidence" value="ECO:0007669"/>
    <property type="project" value="TreeGrafter"/>
</dbReference>
<proteinExistence type="inferred from homology"/>
<dbReference type="CDD" id="cd07718">
    <property type="entry name" value="RNaseZ_ELAC1_ELAC2-C-term-like_MBL-fold"/>
    <property type="match status" value="1"/>
</dbReference>
<dbReference type="GO" id="GO:0042781">
    <property type="term" value="F:3'-tRNA processing endoribonuclease activity"/>
    <property type="evidence" value="ECO:0007669"/>
    <property type="project" value="UniProtKB-EC"/>
</dbReference>
<dbReference type="SUPFAM" id="SSF56281">
    <property type="entry name" value="Metallo-hydrolase/oxidoreductase"/>
    <property type="match status" value="2"/>
</dbReference>
<evidence type="ECO:0000313" key="15">
    <source>
        <dbReference type="EMBL" id="KAF5318378.1"/>
    </source>
</evidence>
<dbReference type="OrthoDB" id="527344at2759"/>
<gene>
    <name evidence="15" type="ORF">D9611_013907</name>
</gene>
<dbReference type="EC" id="3.1.26.11" evidence="4"/>
<comment type="cofactor">
    <cofactor evidence="2">
        <name>Zn(2+)</name>
        <dbReference type="ChEBI" id="CHEBI:29105"/>
    </cofactor>
</comment>
<dbReference type="Gene3D" id="3.60.15.10">
    <property type="entry name" value="Ribonuclease Z/Hydroxyacylglutathione hydrolase-like"/>
    <property type="match status" value="2"/>
</dbReference>
<dbReference type="InterPro" id="IPR047151">
    <property type="entry name" value="RNZ2-like"/>
</dbReference>
<keyword evidence="16" id="KW-1185">Reference proteome</keyword>
<evidence type="ECO:0000313" key="16">
    <source>
        <dbReference type="Proteomes" id="UP000541558"/>
    </source>
</evidence>
<evidence type="ECO:0000259" key="14">
    <source>
        <dbReference type="Pfam" id="PF13691"/>
    </source>
</evidence>
<dbReference type="InterPro" id="IPR027794">
    <property type="entry name" value="tRNase_Z_dom"/>
</dbReference>
<dbReference type="Pfam" id="PF13691">
    <property type="entry name" value="Lactamase_B_4"/>
    <property type="match status" value="1"/>
</dbReference>
<comment type="caution">
    <text evidence="15">The sequence shown here is derived from an EMBL/GenBank/DDBJ whole genome shotgun (WGS) entry which is preliminary data.</text>
</comment>
<dbReference type="Proteomes" id="UP000541558">
    <property type="component" value="Unassembled WGS sequence"/>
</dbReference>
<protein>
    <recommendedName>
        <fullName evidence="4">ribonuclease Z</fullName>
        <ecNumber evidence="4">3.1.26.11</ecNumber>
    </recommendedName>
</protein>
<feature type="domain" description="tRNase Z endonuclease" evidence="14">
    <location>
        <begin position="7"/>
        <end position="65"/>
    </location>
</feature>
<dbReference type="EMBL" id="JAACJK010000178">
    <property type="protein sequence ID" value="KAF5318378.1"/>
    <property type="molecule type" value="Genomic_DNA"/>
</dbReference>
<keyword evidence="6" id="KW-0540">Nuclease</keyword>
<accession>A0A8H5B886</accession>
<evidence type="ECO:0000256" key="2">
    <source>
        <dbReference type="ARBA" id="ARBA00001947"/>
    </source>
</evidence>
<dbReference type="Pfam" id="PF00753">
    <property type="entry name" value="Lactamase_B"/>
    <property type="match status" value="1"/>
</dbReference>
<keyword evidence="10" id="KW-0862">Zinc</keyword>
<evidence type="ECO:0000256" key="1">
    <source>
        <dbReference type="ARBA" id="ARBA00000402"/>
    </source>
</evidence>
<keyword evidence="9" id="KW-0378">Hydrolase</keyword>
<evidence type="ECO:0000259" key="13">
    <source>
        <dbReference type="Pfam" id="PF12706"/>
    </source>
</evidence>
<evidence type="ECO:0000256" key="7">
    <source>
        <dbReference type="ARBA" id="ARBA00022723"/>
    </source>
</evidence>
<name>A0A8H5B886_9AGAR</name>
<keyword evidence="7" id="KW-0479">Metal-binding</keyword>
<feature type="domain" description="Metallo-beta-lactamase" evidence="13">
    <location>
        <begin position="751"/>
        <end position="832"/>
    </location>
</feature>
<dbReference type="Pfam" id="PF12706">
    <property type="entry name" value="Lactamase_B_2"/>
    <property type="match status" value="1"/>
</dbReference>
<reference evidence="15 16" key="1">
    <citation type="journal article" date="2020" name="ISME J.">
        <title>Uncovering the hidden diversity of litter-decomposition mechanisms in mushroom-forming fungi.</title>
        <authorList>
            <person name="Floudas D."/>
            <person name="Bentzer J."/>
            <person name="Ahren D."/>
            <person name="Johansson T."/>
            <person name="Persson P."/>
            <person name="Tunlid A."/>
        </authorList>
    </citation>
    <scope>NUCLEOTIDE SEQUENCE [LARGE SCALE GENOMIC DNA]</scope>
    <source>
        <strain evidence="15 16">CBS 175.51</strain>
    </source>
</reference>
<feature type="region of interest" description="Disordered" evidence="11">
    <location>
        <begin position="143"/>
        <end position="205"/>
    </location>
</feature>
<dbReference type="InterPro" id="IPR036866">
    <property type="entry name" value="RibonucZ/Hydroxyglut_hydro"/>
</dbReference>